<gene>
    <name evidence="3" type="ORF">H5P27_19380</name>
</gene>
<dbReference type="Proteomes" id="UP000526501">
    <property type="component" value="Unassembled WGS sequence"/>
</dbReference>
<evidence type="ECO:0000256" key="1">
    <source>
        <dbReference type="SAM" id="SignalP"/>
    </source>
</evidence>
<accession>A0A7X1EBV7</accession>
<dbReference type="Pfam" id="PF04366">
    <property type="entry name" value="Ysc84"/>
    <property type="match status" value="1"/>
</dbReference>
<name>A0A7X1EBV7_9BACT</name>
<dbReference type="InterPro" id="IPR051702">
    <property type="entry name" value="SH3_domain_YSC84-like"/>
</dbReference>
<dbReference type="PANTHER" id="PTHR15629">
    <property type="entry name" value="SH3YL1 PROTEIN"/>
    <property type="match status" value="1"/>
</dbReference>
<dbReference type="InterPro" id="IPR007461">
    <property type="entry name" value="Ysc84_actin-binding"/>
</dbReference>
<sequence length="249" mass="27180">MTISVSNYKPSATNRKPRYLFFLLALCFSFIANAADRETNRMERRAEKLAASLRDIQSLEGSQIPPNILKQAKGVIILKQYEAGVIFGAMGGFGIVAVRNDEGNWSTPAWLKTGQISGGLQLGAQKLNLVLLIVKEEGLEMLKKAKFQIGVDASVVRGPTGSNPESKADADILAYTVYEGIYAGATFEGGFLLPDKKLNEYSYGQQLAVLEIINSHELKRPEPLNIVFESLQAIENGQGLEQLAGSQEN</sequence>
<reference evidence="3 4" key="1">
    <citation type="submission" date="2020-07" db="EMBL/GenBank/DDBJ databases">
        <authorList>
            <person name="Feng X."/>
        </authorList>
    </citation>
    <scope>NUCLEOTIDE SEQUENCE [LARGE SCALE GENOMIC DNA]</scope>
    <source>
        <strain evidence="3 4">JCM23202</strain>
    </source>
</reference>
<feature type="signal peptide" evidence="1">
    <location>
        <begin position="1"/>
        <end position="34"/>
    </location>
</feature>
<feature type="chain" id="PRO_5030927045" evidence="1">
    <location>
        <begin position="35"/>
        <end position="249"/>
    </location>
</feature>
<organism evidence="3 4">
    <name type="scientific">Pelagicoccus albus</name>
    <dbReference type="NCBI Taxonomy" id="415222"/>
    <lineage>
        <taxon>Bacteria</taxon>
        <taxon>Pseudomonadati</taxon>
        <taxon>Verrucomicrobiota</taxon>
        <taxon>Opitutia</taxon>
        <taxon>Puniceicoccales</taxon>
        <taxon>Pelagicoccaceae</taxon>
        <taxon>Pelagicoccus</taxon>
    </lineage>
</organism>
<dbReference type="CDD" id="cd11524">
    <property type="entry name" value="SYLF"/>
    <property type="match status" value="1"/>
</dbReference>
<evidence type="ECO:0000259" key="2">
    <source>
        <dbReference type="Pfam" id="PF04366"/>
    </source>
</evidence>
<comment type="caution">
    <text evidence="3">The sequence shown here is derived from an EMBL/GenBank/DDBJ whole genome shotgun (WGS) entry which is preliminary data.</text>
</comment>
<dbReference type="RefSeq" id="WP_185662077.1">
    <property type="nucleotide sequence ID" value="NZ_CAWPOO010000013.1"/>
</dbReference>
<evidence type="ECO:0000313" key="3">
    <source>
        <dbReference type="EMBL" id="MBC2608227.1"/>
    </source>
</evidence>
<dbReference type="AlphaFoldDB" id="A0A7X1EBV7"/>
<evidence type="ECO:0000313" key="4">
    <source>
        <dbReference type="Proteomes" id="UP000526501"/>
    </source>
</evidence>
<keyword evidence="4" id="KW-1185">Reference proteome</keyword>
<dbReference type="EMBL" id="JACHVC010000013">
    <property type="protein sequence ID" value="MBC2608227.1"/>
    <property type="molecule type" value="Genomic_DNA"/>
</dbReference>
<dbReference type="GO" id="GO:0035091">
    <property type="term" value="F:phosphatidylinositol binding"/>
    <property type="evidence" value="ECO:0007669"/>
    <property type="project" value="TreeGrafter"/>
</dbReference>
<dbReference type="PANTHER" id="PTHR15629:SF2">
    <property type="entry name" value="SH3 DOMAIN-CONTAINING YSC84-LIKE PROTEIN 1"/>
    <property type="match status" value="1"/>
</dbReference>
<keyword evidence="1" id="KW-0732">Signal</keyword>
<proteinExistence type="predicted"/>
<protein>
    <submittedName>
        <fullName evidence="3">Lipid-binding SYLF domain-containing protein</fullName>
    </submittedName>
</protein>
<feature type="domain" description="Ysc84 actin-binding" evidence="2">
    <location>
        <begin position="115"/>
        <end position="231"/>
    </location>
</feature>